<feature type="transmembrane region" description="Helical" evidence="1">
    <location>
        <begin position="56"/>
        <end position="72"/>
    </location>
</feature>
<feature type="transmembrane region" description="Helical" evidence="1">
    <location>
        <begin position="84"/>
        <end position="102"/>
    </location>
</feature>
<reference evidence="2 3" key="1">
    <citation type="submission" date="2016-08" db="EMBL/GenBank/DDBJ databases">
        <title>Novel Firmicutes and Novel Genomes.</title>
        <authorList>
            <person name="Poppleton D.I."/>
            <person name="Gribaldo S."/>
        </authorList>
    </citation>
    <scope>NUCLEOTIDE SEQUENCE [LARGE SCALE GENOMIC DNA]</scope>
    <source>
        <strain evidence="2 3">CTT3</strain>
    </source>
</reference>
<evidence type="ECO:0000313" key="3">
    <source>
        <dbReference type="Proteomes" id="UP000284177"/>
    </source>
</evidence>
<organism evidence="2 3">
    <name type="scientific">Thermohalobacter berrensis</name>
    <dbReference type="NCBI Taxonomy" id="99594"/>
    <lineage>
        <taxon>Bacteria</taxon>
        <taxon>Bacillati</taxon>
        <taxon>Bacillota</taxon>
        <taxon>Tissierellia</taxon>
        <taxon>Tissierellales</taxon>
        <taxon>Thermohalobacteraceae</taxon>
        <taxon>Thermohalobacter</taxon>
    </lineage>
</organism>
<keyword evidence="1" id="KW-0812">Transmembrane</keyword>
<feature type="transmembrane region" description="Helical" evidence="1">
    <location>
        <begin position="114"/>
        <end position="132"/>
    </location>
</feature>
<dbReference type="RefSeq" id="WP_120166854.1">
    <property type="nucleotide sequence ID" value="NZ_MCIB01000001.1"/>
</dbReference>
<keyword evidence="3" id="KW-1185">Reference proteome</keyword>
<dbReference type="AlphaFoldDB" id="A0A419TB26"/>
<proteinExistence type="predicted"/>
<dbReference type="Proteomes" id="UP000284177">
    <property type="component" value="Unassembled WGS sequence"/>
</dbReference>
<dbReference type="Pfam" id="PF20122">
    <property type="entry name" value="DUF6512"/>
    <property type="match status" value="1"/>
</dbReference>
<dbReference type="OrthoDB" id="48209at2"/>
<sequence>MGKIKNNKYVFYWEVGGIFFLIIFGSILHFIYEWFSYPIIGIFSPVNESVWEHLKLGYWSLFLFSILEYRYIKDKVNNFIVAKALGIFTLQLFIIVFYYSYTSILGKNILVLDILSYIIGSISCQIISYKILMYRKLGYIATIISICFIITHAFALAIFTFYPPKLPIFKDNRTGQYGIGKLIDYLLFL</sequence>
<dbReference type="EMBL" id="MCIB01000001">
    <property type="protein sequence ID" value="RKD34694.1"/>
    <property type="molecule type" value="Genomic_DNA"/>
</dbReference>
<feature type="transmembrane region" description="Helical" evidence="1">
    <location>
        <begin position="12"/>
        <end position="32"/>
    </location>
</feature>
<protein>
    <submittedName>
        <fullName evidence="2">Uncharacterized protein</fullName>
    </submittedName>
</protein>
<evidence type="ECO:0000313" key="2">
    <source>
        <dbReference type="EMBL" id="RKD34694.1"/>
    </source>
</evidence>
<feature type="transmembrane region" description="Helical" evidence="1">
    <location>
        <begin position="139"/>
        <end position="162"/>
    </location>
</feature>
<comment type="caution">
    <text evidence="2">The sequence shown here is derived from an EMBL/GenBank/DDBJ whole genome shotgun (WGS) entry which is preliminary data.</text>
</comment>
<keyword evidence="1" id="KW-0472">Membrane</keyword>
<gene>
    <name evidence="2" type="ORF">BET03_02390</name>
</gene>
<name>A0A419TB26_9FIRM</name>
<accession>A0A419TB26</accession>
<dbReference type="InterPro" id="IPR045407">
    <property type="entry name" value="DUF6512"/>
</dbReference>
<keyword evidence="1" id="KW-1133">Transmembrane helix</keyword>
<evidence type="ECO:0000256" key="1">
    <source>
        <dbReference type="SAM" id="Phobius"/>
    </source>
</evidence>